<evidence type="ECO:0000313" key="3">
    <source>
        <dbReference type="Proteomes" id="UP000813463"/>
    </source>
</evidence>
<organism evidence="3 4">
    <name type="scientific">Spinacia oleracea</name>
    <name type="common">Spinach</name>
    <dbReference type="NCBI Taxonomy" id="3562"/>
    <lineage>
        <taxon>Eukaryota</taxon>
        <taxon>Viridiplantae</taxon>
        <taxon>Streptophyta</taxon>
        <taxon>Embryophyta</taxon>
        <taxon>Tracheophyta</taxon>
        <taxon>Spermatophyta</taxon>
        <taxon>Magnoliopsida</taxon>
        <taxon>eudicotyledons</taxon>
        <taxon>Gunneridae</taxon>
        <taxon>Pentapetalae</taxon>
        <taxon>Caryophyllales</taxon>
        <taxon>Chenopodiaceae</taxon>
        <taxon>Chenopodioideae</taxon>
        <taxon>Anserineae</taxon>
        <taxon>Spinacia</taxon>
    </lineage>
</organism>
<feature type="domain" description="SnoaL-like" evidence="2">
    <location>
        <begin position="146"/>
        <end position="263"/>
    </location>
</feature>
<dbReference type="Proteomes" id="UP000813463">
    <property type="component" value="Chromosome 6"/>
</dbReference>
<dbReference type="InterPro" id="IPR037401">
    <property type="entry name" value="SnoaL-like"/>
</dbReference>
<feature type="domain" description="UVR" evidence="1">
    <location>
        <begin position="111"/>
        <end position="140"/>
    </location>
</feature>
<evidence type="ECO:0000313" key="4">
    <source>
        <dbReference type="RefSeq" id="XP_056687664.1"/>
    </source>
</evidence>
<keyword evidence="3" id="KW-1185">Reference proteome</keyword>
<dbReference type="GeneID" id="110779359"/>
<evidence type="ECO:0000259" key="2">
    <source>
        <dbReference type="Pfam" id="PF13474"/>
    </source>
</evidence>
<dbReference type="Pfam" id="PF13474">
    <property type="entry name" value="SnoaL_3"/>
    <property type="match status" value="1"/>
</dbReference>
<proteinExistence type="predicted"/>
<gene>
    <name evidence="4" type="primary">LOC110779359</name>
</gene>
<dbReference type="InterPro" id="IPR001943">
    <property type="entry name" value="UVR_dom"/>
</dbReference>
<reference evidence="3" key="1">
    <citation type="journal article" date="2021" name="Nat. Commun.">
        <title>Genomic analyses provide insights into spinach domestication and the genetic basis of agronomic traits.</title>
        <authorList>
            <person name="Cai X."/>
            <person name="Sun X."/>
            <person name="Xu C."/>
            <person name="Sun H."/>
            <person name="Wang X."/>
            <person name="Ge C."/>
            <person name="Zhang Z."/>
            <person name="Wang Q."/>
            <person name="Fei Z."/>
            <person name="Jiao C."/>
            <person name="Wang Q."/>
        </authorList>
    </citation>
    <scope>NUCLEOTIDE SEQUENCE [LARGE SCALE GENOMIC DNA]</scope>
    <source>
        <strain evidence="3">cv. Varoflay</strain>
    </source>
</reference>
<protein>
    <submittedName>
        <fullName evidence="4">Uncharacterized protein isoform X1</fullName>
    </submittedName>
</protein>
<reference evidence="4" key="2">
    <citation type="submission" date="2025-08" db="UniProtKB">
        <authorList>
            <consortium name="RefSeq"/>
        </authorList>
    </citation>
    <scope>IDENTIFICATION</scope>
    <source>
        <tissue evidence="4">Leaf</tissue>
    </source>
</reference>
<dbReference type="PROSITE" id="PS51257">
    <property type="entry name" value="PROKAR_LIPOPROTEIN"/>
    <property type="match status" value="1"/>
</dbReference>
<dbReference type="RefSeq" id="XP_056687664.1">
    <property type="nucleotide sequence ID" value="XM_056831686.1"/>
</dbReference>
<dbReference type="InterPro" id="IPR032710">
    <property type="entry name" value="NTF2-like_dom_sf"/>
</dbReference>
<name>A0ABM3QWB4_SPIOL</name>
<dbReference type="Pfam" id="PF02151">
    <property type="entry name" value="UVR"/>
    <property type="match status" value="1"/>
</dbReference>
<accession>A0ABM3QWB4</accession>
<dbReference type="PANTHER" id="PTHR34957">
    <property type="entry name" value="NUCLEAR TRANSPORT FACTOR 2 (NTF2) FAMILY PROTEIN"/>
    <property type="match status" value="1"/>
</dbReference>
<dbReference type="PANTHER" id="PTHR34957:SF1">
    <property type="entry name" value="NUCLEAR TRANSPORT FACTOR 2 (NTF2) FAMILY PROTEIN"/>
    <property type="match status" value="1"/>
</dbReference>
<dbReference type="SUPFAM" id="SSF54427">
    <property type="entry name" value="NTF2-like"/>
    <property type="match status" value="1"/>
</dbReference>
<sequence length="265" mass="29615">MKPWLSTNLQHASLISCYNGNVLSITELNNLPSSCIKYLRTSRCSSSWKPQKIISAKLRYRINNGMQVSNYSRAASSSGRGSLSLLQTCKATSDDSGRAVSGESILLNEQSLERELEIAIEQENYAEAARVRDRIQLLHKDSEASVLAVNARFYNAFRIGDLASMQTLWAKGDAVCCVHPGASGISGYDLVMRSWEYVWVDYEFPLEIELRDVQVHVKGDVGYVTCVELVKTKGSSWGRQFATNVFERVDGHWLMCVHHASPVDL</sequence>
<evidence type="ECO:0000259" key="1">
    <source>
        <dbReference type="Pfam" id="PF02151"/>
    </source>
</evidence>
<dbReference type="Gene3D" id="3.10.450.50">
    <property type="match status" value="1"/>
</dbReference>